<accession>A0A2N7QEX9</accession>
<evidence type="ECO:0000313" key="2">
    <source>
        <dbReference type="Proteomes" id="UP000235619"/>
    </source>
</evidence>
<organism evidence="1 2">
    <name type="scientific">Thermodesulfobacterium geofontis</name>
    <dbReference type="NCBI Taxonomy" id="1295609"/>
    <lineage>
        <taxon>Bacteria</taxon>
        <taxon>Pseudomonadati</taxon>
        <taxon>Thermodesulfobacteriota</taxon>
        <taxon>Thermodesulfobacteria</taxon>
        <taxon>Thermodesulfobacteriales</taxon>
        <taxon>Thermodesulfobacteriaceae</taxon>
        <taxon>Thermodesulfobacterium</taxon>
    </lineage>
</organism>
<reference evidence="1 2" key="1">
    <citation type="submission" date="2018-01" db="EMBL/GenBank/DDBJ databases">
        <title>Metagenomic assembled genomes from two thermal pools in the Uzon Caldera, Kamchatka, Russia.</title>
        <authorList>
            <person name="Wilkins L."/>
            <person name="Ettinger C."/>
        </authorList>
    </citation>
    <scope>NUCLEOTIDE SEQUENCE [LARGE SCALE GENOMIC DNA]</scope>
    <source>
        <strain evidence="1">ARK-04</strain>
    </source>
</reference>
<evidence type="ECO:0000313" key="1">
    <source>
        <dbReference type="EMBL" id="PMP97217.1"/>
    </source>
</evidence>
<sequence>MRKRSRIITIDDVRFVYENYFKMSVGEIVEKLGISKFQVHKIVHQLRKRGVEIPKKKKISVYDIFVEELKKKGNV</sequence>
<comment type="caution">
    <text evidence="1">The sequence shown here is derived from an EMBL/GenBank/DDBJ whole genome shotgun (WGS) entry which is preliminary data.</text>
</comment>
<name>A0A2N7QEX9_9BACT</name>
<dbReference type="AlphaFoldDB" id="A0A2N7QEX9"/>
<dbReference type="Proteomes" id="UP000235619">
    <property type="component" value="Unassembled WGS sequence"/>
</dbReference>
<protein>
    <submittedName>
        <fullName evidence="1">MarR family transcriptional regulator</fullName>
    </submittedName>
</protein>
<proteinExistence type="predicted"/>
<dbReference type="EMBL" id="PNJD01000221">
    <property type="protein sequence ID" value="PMP97217.1"/>
    <property type="molecule type" value="Genomic_DNA"/>
</dbReference>
<gene>
    <name evidence="1" type="ORF">C0169_03675</name>
</gene>